<evidence type="ECO:0000256" key="1">
    <source>
        <dbReference type="ARBA" id="ARBA00001946"/>
    </source>
</evidence>
<name>A0A1W1XLP2_9NEIS</name>
<accession>A0A1W1XLP2</accession>
<dbReference type="NCBIfam" id="TIGR01509">
    <property type="entry name" value="HAD-SF-IA-v3"/>
    <property type="match status" value="1"/>
</dbReference>
<dbReference type="RefSeq" id="WP_084090551.1">
    <property type="nucleotide sequence ID" value="NZ_FWXD01000009.1"/>
</dbReference>
<comment type="similarity">
    <text evidence="2">Belongs to the HAD-like hydrolase superfamily. CbbY/CbbZ/Gph/YieH family.</text>
</comment>
<dbReference type="Gene3D" id="1.10.150.240">
    <property type="entry name" value="Putative phosphatase, domain 2"/>
    <property type="match status" value="1"/>
</dbReference>
<dbReference type="EMBL" id="FWXD01000009">
    <property type="protein sequence ID" value="SMC24438.1"/>
    <property type="molecule type" value="Genomic_DNA"/>
</dbReference>
<comment type="cofactor">
    <cofactor evidence="1">
        <name>Mg(2+)</name>
        <dbReference type="ChEBI" id="CHEBI:18420"/>
    </cofactor>
</comment>
<dbReference type="SUPFAM" id="SSF56784">
    <property type="entry name" value="HAD-like"/>
    <property type="match status" value="1"/>
</dbReference>
<evidence type="ECO:0000256" key="2">
    <source>
        <dbReference type="ARBA" id="ARBA00006171"/>
    </source>
</evidence>
<dbReference type="Proteomes" id="UP000192761">
    <property type="component" value="Unassembled WGS sequence"/>
</dbReference>
<dbReference type="PANTHER" id="PTHR46193:SF10">
    <property type="entry name" value="6-PHOSPHOGLUCONATE PHOSPHATASE"/>
    <property type="match status" value="1"/>
</dbReference>
<gene>
    <name evidence="5" type="ORF">SAMN02745857_01901</name>
</gene>
<keyword evidence="3" id="KW-0479">Metal-binding</keyword>
<reference evidence="5 6" key="1">
    <citation type="submission" date="2017-04" db="EMBL/GenBank/DDBJ databases">
        <authorList>
            <person name="Afonso C.L."/>
            <person name="Miller P.J."/>
            <person name="Scott M.A."/>
            <person name="Spackman E."/>
            <person name="Goraichik I."/>
            <person name="Dimitrov K.M."/>
            <person name="Suarez D.L."/>
            <person name="Swayne D.E."/>
        </authorList>
    </citation>
    <scope>NUCLEOTIDE SEQUENCE [LARGE SCALE GENOMIC DNA]</scope>
    <source>
        <strain evidence="5 6">DSM 23236</strain>
    </source>
</reference>
<dbReference type="GO" id="GO:0046872">
    <property type="term" value="F:metal ion binding"/>
    <property type="evidence" value="ECO:0007669"/>
    <property type="project" value="UniProtKB-KW"/>
</dbReference>
<dbReference type="SFLD" id="SFLDS00003">
    <property type="entry name" value="Haloacid_Dehalogenase"/>
    <property type="match status" value="1"/>
</dbReference>
<dbReference type="InterPro" id="IPR023214">
    <property type="entry name" value="HAD_sf"/>
</dbReference>
<dbReference type="GO" id="GO:0003824">
    <property type="term" value="F:catalytic activity"/>
    <property type="evidence" value="ECO:0007669"/>
    <property type="project" value="UniProtKB-ARBA"/>
</dbReference>
<dbReference type="InterPro" id="IPR036412">
    <property type="entry name" value="HAD-like_sf"/>
</dbReference>
<evidence type="ECO:0000313" key="5">
    <source>
        <dbReference type="EMBL" id="SMC24438.1"/>
    </source>
</evidence>
<keyword evidence="6" id="KW-1185">Reference proteome</keyword>
<dbReference type="Pfam" id="PF00702">
    <property type="entry name" value="Hydrolase"/>
    <property type="match status" value="1"/>
</dbReference>
<dbReference type="InterPro" id="IPR006439">
    <property type="entry name" value="HAD-SF_hydro_IA"/>
</dbReference>
<keyword evidence="4" id="KW-0460">Magnesium</keyword>
<dbReference type="Gene3D" id="3.40.50.1000">
    <property type="entry name" value="HAD superfamily/HAD-like"/>
    <property type="match status" value="1"/>
</dbReference>
<dbReference type="InterPro" id="IPR051600">
    <property type="entry name" value="Beta-PGM-like"/>
</dbReference>
<protein>
    <submittedName>
        <fullName evidence="5">Haloacid dehalogenase superfamily, subfamily IA, variant 3 with third motif having DD or ED</fullName>
    </submittedName>
</protein>
<organism evidence="5 6">
    <name type="scientific">Andreprevotia lacus DSM 23236</name>
    <dbReference type="NCBI Taxonomy" id="1121001"/>
    <lineage>
        <taxon>Bacteria</taxon>
        <taxon>Pseudomonadati</taxon>
        <taxon>Pseudomonadota</taxon>
        <taxon>Betaproteobacteria</taxon>
        <taxon>Neisseriales</taxon>
        <taxon>Chitinibacteraceae</taxon>
        <taxon>Andreprevotia</taxon>
    </lineage>
</organism>
<dbReference type="SFLD" id="SFLDG01129">
    <property type="entry name" value="C1.5:_HAD__Beta-PGM__Phosphata"/>
    <property type="match status" value="1"/>
</dbReference>
<dbReference type="STRING" id="1121001.SAMN02745857_01901"/>
<dbReference type="AlphaFoldDB" id="A0A1W1XLP2"/>
<proteinExistence type="inferred from homology"/>
<dbReference type="InterPro" id="IPR023198">
    <property type="entry name" value="PGP-like_dom2"/>
</dbReference>
<evidence type="ECO:0000256" key="3">
    <source>
        <dbReference type="ARBA" id="ARBA00022723"/>
    </source>
</evidence>
<sequence>MILPCLIFDMDGTLVDSETLGNRALLDLLPDWDEDLAAMTERYRGEKLARILVDIAQRAGVTLPDDFEARYRAHAAMLIARELQTMPGVPAMLDQLPHRRCIASSGPPAKIRQALAATGIAAHFGERIYSAYDVGSWKPDPGLFLHAAAQMGRAPAECIVIEDSEVGVAAAQAAGMRCCQYLPDGGTPHPHALVFDDMGQLPFLLDKLAA</sequence>
<evidence type="ECO:0000256" key="4">
    <source>
        <dbReference type="ARBA" id="ARBA00022842"/>
    </source>
</evidence>
<evidence type="ECO:0000313" key="6">
    <source>
        <dbReference type="Proteomes" id="UP000192761"/>
    </source>
</evidence>
<dbReference type="OrthoDB" id="9800058at2"/>
<dbReference type="PANTHER" id="PTHR46193">
    <property type="entry name" value="6-PHOSPHOGLUCONATE PHOSPHATASE"/>
    <property type="match status" value="1"/>
</dbReference>